<protein>
    <recommendedName>
        <fullName evidence="3">ENT domain-containing protein</fullName>
    </recommendedName>
</protein>
<name>A0A8S1ILM2_9CHLO</name>
<evidence type="ECO:0008006" key="3">
    <source>
        <dbReference type="Google" id="ProtNLM"/>
    </source>
</evidence>
<reference evidence="1" key="1">
    <citation type="submission" date="2020-12" db="EMBL/GenBank/DDBJ databases">
        <authorList>
            <person name="Iha C."/>
        </authorList>
    </citation>
    <scope>NUCLEOTIDE SEQUENCE</scope>
</reference>
<keyword evidence="2" id="KW-1185">Reference proteome</keyword>
<proteinExistence type="predicted"/>
<evidence type="ECO:0000313" key="2">
    <source>
        <dbReference type="Proteomes" id="UP000708148"/>
    </source>
</evidence>
<dbReference type="InterPro" id="IPR036142">
    <property type="entry name" value="ENT_dom-like_sf"/>
</dbReference>
<accession>A0A8S1ILM2</accession>
<comment type="caution">
    <text evidence="1">The sequence shown here is derived from an EMBL/GenBank/DDBJ whole genome shotgun (WGS) entry which is preliminary data.</text>
</comment>
<sequence>MLSILLSDCGFAAHSVFICIEWRPFLTCRLSLAVLLYKRHSTRQCWCRNEFAPLSCYSVVCLTPAWTQNKEMVLAELRKALHISDEKHEELMEFVMQGENPDRA</sequence>
<dbReference type="Proteomes" id="UP000708148">
    <property type="component" value="Unassembled WGS sequence"/>
</dbReference>
<organism evidence="1 2">
    <name type="scientific">Ostreobium quekettii</name>
    <dbReference type="NCBI Taxonomy" id="121088"/>
    <lineage>
        <taxon>Eukaryota</taxon>
        <taxon>Viridiplantae</taxon>
        <taxon>Chlorophyta</taxon>
        <taxon>core chlorophytes</taxon>
        <taxon>Ulvophyceae</taxon>
        <taxon>TCBD clade</taxon>
        <taxon>Bryopsidales</taxon>
        <taxon>Ostreobineae</taxon>
        <taxon>Ostreobiaceae</taxon>
        <taxon>Ostreobium</taxon>
    </lineage>
</organism>
<dbReference type="EMBL" id="CAJHUC010000383">
    <property type="protein sequence ID" value="CAD7695732.1"/>
    <property type="molecule type" value="Genomic_DNA"/>
</dbReference>
<gene>
    <name evidence="1" type="ORF">OSTQU699_LOCUS1093</name>
</gene>
<dbReference type="Gene3D" id="1.10.1240.40">
    <property type="entry name" value="ENT domain"/>
    <property type="match status" value="1"/>
</dbReference>
<dbReference type="AlphaFoldDB" id="A0A8S1ILM2"/>
<dbReference type="SUPFAM" id="SSF158639">
    <property type="entry name" value="ENT-like"/>
    <property type="match status" value="1"/>
</dbReference>
<evidence type="ECO:0000313" key="1">
    <source>
        <dbReference type="EMBL" id="CAD7695732.1"/>
    </source>
</evidence>